<dbReference type="Pfam" id="PF08532">
    <property type="entry name" value="Glyco_hydro_42M"/>
    <property type="match status" value="1"/>
</dbReference>
<dbReference type="CDD" id="cd03143">
    <property type="entry name" value="A4_beta-galactosidase_middle_domain"/>
    <property type="match status" value="1"/>
</dbReference>
<keyword evidence="3" id="KW-1185">Reference proteome</keyword>
<dbReference type="Pfam" id="PF14871">
    <property type="entry name" value="GHL6"/>
    <property type="match status" value="1"/>
</dbReference>
<dbReference type="SUPFAM" id="SSF52317">
    <property type="entry name" value="Class I glutamine amidotransferase-like"/>
    <property type="match status" value="1"/>
</dbReference>
<dbReference type="InterPro" id="IPR017853">
    <property type="entry name" value="GH"/>
</dbReference>
<dbReference type="Gene3D" id="3.20.20.80">
    <property type="entry name" value="Glycosidases"/>
    <property type="match status" value="1"/>
</dbReference>
<protein>
    <recommendedName>
        <fullName evidence="1">Beta-galactosidase trimerisation domain-containing protein</fullName>
    </recommendedName>
</protein>
<dbReference type="Gene3D" id="3.40.50.880">
    <property type="match status" value="1"/>
</dbReference>
<accession>A0ABN1M3B2</accession>
<dbReference type="RefSeq" id="WP_346044383.1">
    <property type="nucleotide sequence ID" value="NZ_BAAACP010000007.1"/>
</dbReference>
<comment type="caution">
    <text evidence="2">The sequence shown here is derived from an EMBL/GenBank/DDBJ whole genome shotgun (WGS) entry which is preliminary data.</text>
</comment>
<reference evidence="2 3" key="1">
    <citation type="journal article" date="2019" name="Int. J. Syst. Evol. Microbiol.">
        <title>The Global Catalogue of Microorganisms (GCM) 10K type strain sequencing project: providing services to taxonomists for standard genome sequencing and annotation.</title>
        <authorList>
            <consortium name="The Broad Institute Genomics Platform"/>
            <consortium name="The Broad Institute Genome Sequencing Center for Infectious Disease"/>
            <person name="Wu L."/>
            <person name="Ma J."/>
        </authorList>
    </citation>
    <scope>NUCLEOTIDE SEQUENCE [LARGE SCALE GENOMIC DNA]</scope>
    <source>
        <strain evidence="2 3">JCM 6486</strain>
    </source>
</reference>
<proteinExistence type="predicted"/>
<evidence type="ECO:0000313" key="3">
    <source>
        <dbReference type="Proteomes" id="UP001400965"/>
    </source>
</evidence>
<feature type="domain" description="Beta-galactosidase trimerisation" evidence="1">
    <location>
        <begin position="376"/>
        <end position="430"/>
    </location>
</feature>
<gene>
    <name evidence="2" type="ORF">GCM10008917_14540</name>
</gene>
<dbReference type="Proteomes" id="UP001400965">
    <property type="component" value="Unassembled WGS sequence"/>
</dbReference>
<dbReference type="InterPro" id="IPR013738">
    <property type="entry name" value="Beta_galactosidase_Trimer"/>
</dbReference>
<evidence type="ECO:0000259" key="1">
    <source>
        <dbReference type="Pfam" id="PF08532"/>
    </source>
</evidence>
<sequence>MEKLNFRQIHLDFHTSEYINDIGADFNSNKFAQTLDEACVNSITCFARCHHGWLYYPSRNKPDMIHPNLKNKNLLIEQIKACHELNIKVPIYTTVQWDGYISENYPQWLSKDINGNPICTQNVDKPHFYNTICLNSPYREYFKEHIIDIIESVGYENIDGFFMDILFAVDCSCDYCKEKMKGLNIDINIKEERLAYSNIMLNEFRKEVTDLINSKVKDATIFYNSSHIGPRFWDSLGAFTHLELESLPSGGWGYDHFPTTVRFARLLGKEILGMTGKFHTYWGDFHSLKNQAALEFECFNMLAQGCKCSIGDQLHPNGNLSKSAYELIGKVYKSVKEKEKYLSNVKVISEIGLLTPEGFNNEKGTSQALIGAVRMLQELSYQFDIIDMNIDFNNYKLIIIPDTIKGNLKLKERLEAYVENGGKVIGSYESLDLNEEIDFFGNKRLGKSKYDRDFIMPNDKIGKSLPKEEFVMYLSKIDTKCVNSDILLDTINPYFNRGEDGKFCSHQHTPSSKKIGNPAATLHKNKIYFAHPIFSIYRKNAARWCKEIIKDAIDLLMGSKLVSHNGPSTILTTLQYDLDNNGYVLHLLHYITEKRSQDIYTIEDIIPLFNIEFTLEIENFNISSIRKYQSDESISFTKDNNKIKFKIDKIYGHEMIIIR</sequence>
<evidence type="ECO:0000313" key="2">
    <source>
        <dbReference type="EMBL" id="GAA0863754.1"/>
    </source>
</evidence>
<dbReference type="InterPro" id="IPR028212">
    <property type="entry name" value="GHL6"/>
</dbReference>
<organism evidence="2 3">
    <name type="scientific">Paraclostridium tenue</name>
    <dbReference type="NCBI Taxonomy" id="1737"/>
    <lineage>
        <taxon>Bacteria</taxon>
        <taxon>Bacillati</taxon>
        <taxon>Bacillota</taxon>
        <taxon>Clostridia</taxon>
        <taxon>Peptostreptococcales</taxon>
        <taxon>Peptostreptococcaceae</taxon>
        <taxon>Paraclostridium</taxon>
    </lineage>
</organism>
<name>A0ABN1M3B2_9FIRM</name>
<dbReference type="SUPFAM" id="SSF51445">
    <property type="entry name" value="(Trans)glycosidases"/>
    <property type="match status" value="1"/>
</dbReference>
<dbReference type="InterPro" id="IPR029062">
    <property type="entry name" value="Class_I_gatase-like"/>
</dbReference>
<dbReference type="EMBL" id="BAAACP010000007">
    <property type="protein sequence ID" value="GAA0863754.1"/>
    <property type="molecule type" value="Genomic_DNA"/>
</dbReference>